<dbReference type="InterPro" id="IPR035906">
    <property type="entry name" value="MetI-like_sf"/>
</dbReference>
<dbReference type="Proteomes" id="UP000449710">
    <property type="component" value="Unassembled WGS sequence"/>
</dbReference>
<dbReference type="GO" id="GO:0055085">
    <property type="term" value="P:transmembrane transport"/>
    <property type="evidence" value="ECO:0007669"/>
    <property type="project" value="InterPro"/>
</dbReference>
<dbReference type="PROSITE" id="PS50928">
    <property type="entry name" value="ABC_TM1"/>
    <property type="match status" value="1"/>
</dbReference>
<evidence type="ECO:0000256" key="4">
    <source>
        <dbReference type="ARBA" id="ARBA00023136"/>
    </source>
</evidence>
<evidence type="ECO:0000313" key="7">
    <source>
        <dbReference type="EMBL" id="NBG87833.1"/>
    </source>
</evidence>
<evidence type="ECO:0000256" key="1">
    <source>
        <dbReference type="ARBA" id="ARBA00004141"/>
    </source>
</evidence>
<dbReference type="InterPro" id="IPR000515">
    <property type="entry name" value="MetI-like"/>
</dbReference>
<dbReference type="AlphaFoldDB" id="A0AA43XJ84"/>
<dbReference type="Pfam" id="PF00528">
    <property type="entry name" value="BPD_transp_1"/>
    <property type="match status" value="1"/>
</dbReference>
<accession>A0AA43XJ84</accession>
<comment type="similarity">
    <text evidence="5">Belongs to the binding-protein-dependent transport system permease family.</text>
</comment>
<dbReference type="RefSeq" id="WP_160719715.1">
    <property type="nucleotide sequence ID" value="NZ_SUMG01000004.1"/>
</dbReference>
<gene>
    <name evidence="7" type="ORF">ISALK_04900</name>
</gene>
<organism evidence="7 8">
    <name type="scientific">Isachenkonia alkalipeptolytica</name>
    <dbReference type="NCBI Taxonomy" id="2565777"/>
    <lineage>
        <taxon>Bacteria</taxon>
        <taxon>Bacillati</taxon>
        <taxon>Bacillota</taxon>
        <taxon>Clostridia</taxon>
        <taxon>Eubacteriales</taxon>
        <taxon>Clostridiaceae</taxon>
        <taxon>Isachenkonia</taxon>
    </lineage>
</organism>
<dbReference type="GO" id="GO:0005886">
    <property type="term" value="C:plasma membrane"/>
    <property type="evidence" value="ECO:0007669"/>
    <property type="project" value="UniProtKB-SubCell"/>
</dbReference>
<dbReference type="InterPro" id="IPR052730">
    <property type="entry name" value="Sugar_ABC_transporter"/>
</dbReference>
<dbReference type="Gene3D" id="1.10.3720.10">
    <property type="entry name" value="MetI-like"/>
    <property type="match status" value="1"/>
</dbReference>
<name>A0AA43XJ84_9CLOT</name>
<dbReference type="PANTHER" id="PTHR43759:SF1">
    <property type="entry name" value="GLUCOSE IMPORT SYSTEM PERMEASE PROTEIN GLCT"/>
    <property type="match status" value="1"/>
</dbReference>
<feature type="transmembrane region" description="Helical" evidence="5">
    <location>
        <begin position="260"/>
        <end position="283"/>
    </location>
</feature>
<feature type="transmembrane region" description="Helical" evidence="5">
    <location>
        <begin position="69"/>
        <end position="93"/>
    </location>
</feature>
<dbReference type="EMBL" id="SUMG01000004">
    <property type="protein sequence ID" value="NBG87833.1"/>
    <property type="molecule type" value="Genomic_DNA"/>
</dbReference>
<reference evidence="7 8" key="1">
    <citation type="submission" date="2019-04" db="EMBL/GenBank/DDBJ databases">
        <title>Isachenkonia alkalipeptolytica gen. nov. sp. nov. a new anaerobic, alkiliphilic organothrophic bacterium capable to reduce synthesized ferrihydrite isolated from a soda lake.</title>
        <authorList>
            <person name="Toshchakov S.V."/>
            <person name="Zavarzina D.G."/>
            <person name="Zhilina T.N."/>
            <person name="Kostrikina N.A."/>
            <person name="Kublanov I.V."/>
        </authorList>
    </citation>
    <scope>NUCLEOTIDE SEQUENCE [LARGE SCALE GENOMIC DNA]</scope>
    <source>
        <strain evidence="7 8">Z-1701</strain>
    </source>
</reference>
<evidence type="ECO:0000256" key="2">
    <source>
        <dbReference type="ARBA" id="ARBA00022692"/>
    </source>
</evidence>
<protein>
    <submittedName>
        <fullName evidence="7">ABC transporter permease subunit</fullName>
    </submittedName>
</protein>
<keyword evidence="3 5" id="KW-1133">Transmembrane helix</keyword>
<comment type="caution">
    <text evidence="7">The sequence shown here is derived from an EMBL/GenBank/DDBJ whole genome shotgun (WGS) entry which is preliminary data.</text>
</comment>
<proteinExistence type="inferred from homology"/>
<comment type="subcellular location">
    <subcellularLocation>
        <location evidence="5">Cell membrane</location>
        <topology evidence="5">Multi-pass membrane protein</topology>
    </subcellularLocation>
    <subcellularLocation>
        <location evidence="1">Membrane</location>
        <topology evidence="1">Multi-pass membrane protein</topology>
    </subcellularLocation>
</comment>
<evidence type="ECO:0000256" key="5">
    <source>
        <dbReference type="RuleBase" id="RU363032"/>
    </source>
</evidence>
<keyword evidence="8" id="KW-1185">Reference proteome</keyword>
<keyword evidence="4 5" id="KW-0472">Membrane</keyword>
<keyword evidence="5" id="KW-0813">Transport</keyword>
<dbReference type="PANTHER" id="PTHR43759">
    <property type="entry name" value="TREHALOSE TRANSPORT SYSTEM PERMEASE PROTEIN SUGA"/>
    <property type="match status" value="1"/>
</dbReference>
<feature type="transmembrane region" description="Helical" evidence="5">
    <location>
        <begin position="12"/>
        <end position="35"/>
    </location>
</feature>
<feature type="domain" description="ABC transmembrane type-1" evidence="6">
    <location>
        <begin position="67"/>
        <end position="279"/>
    </location>
</feature>
<keyword evidence="2 5" id="KW-0812">Transmembrane</keyword>
<evidence type="ECO:0000259" key="6">
    <source>
        <dbReference type="PROSITE" id="PS50928"/>
    </source>
</evidence>
<evidence type="ECO:0000313" key="8">
    <source>
        <dbReference type="Proteomes" id="UP000449710"/>
    </source>
</evidence>
<sequence length="293" mass="33291">MLPVKKTWLKPYIYLLPVLSILFFVFTLGLGISIFQSLGYYPGIGLYDITLDYYREVFSSESFFSALMFSLRVALISSLLAAVIGVSLAYLLVMQQKERRGLQALLKLPIIVPHLVAAFLIFTLFSQSGMLARLGVLMGFIEESREFPGLIFDSRGVGVILAYVWKGAPFIFLIVYQVLRSIETDMVEAASNLGAKGGDLFFRIFLPLSLPSVFSTFIILFAFSFGSYEIPFLLGPTSPRALPVLAYVEHINPDWTNRPYAMAMNMVLAGISVILVWLYHWVFKRYRHYRKRR</sequence>
<dbReference type="CDD" id="cd06261">
    <property type="entry name" value="TM_PBP2"/>
    <property type="match status" value="1"/>
</dbReference>
<feature type="transmembrane region" description="Helical" evidence="5">
    <location>
        <begin position="105"/>
        <end position="125"/>
    </location>
</feature>
<dbReference type="SUPFAM" id="SSF161098">
    <property type="entry name" value="MetI-like"/>
    <property type="match status" value="1"/>
</dbReference>
<evidence type="ECO:0000256" key="3">
    <source>
        <dbReference type="ARBA" id="ARBA00022989"/>
    </source>
</evidence>
<feature type="transmembrane region" description="Helical" evidence="5">
    <location>
        <begin position="157"/>
        <end position="179"/>
    </location>
</feature>
<feature type="transmembrane region" description="Helical" evidence="5">
    <location>
        <begin position="200"/>
        <end position="225"/>
    </location>
</feature>